<organism evidence="3 4">
    <name type="scientific">Thauera terpenica 58Eu</name>
    <dbReference type="NCBI Taxonomy" id="1348657"/>
    <lineage>
        <taxon>Bacteria</taxon>
        <taxon>Pseudomonadati</taxon>
        <taxon>Pseudomonadota</taxon>
        <taxon>Betaproteobacteria</taxon>
        <taxon>Rhodocyclales</taxon>
        <taxon>Zoogloeaceae</taxon>
        <taxon>Thauera</taxon>
    </lineage>
</organism>
<dbReference type="OrthoDB" id="9792687at2"/>
<dbReference type="InterPro" id="IPR041459">
    <property type="entry name" value="MPTase-PolyVal"/>
</dbReference>
<reference evidence="3 4" key="1">
    <citation type="submission" date="2013-06" db="EMBL/GenBank/DDBJ databases">
        <title>Draft genome sequence of Thauera terpenica.</title>
        <authorList>
            <person name="Liu B."/>
            <person name="Frostegard A.H."/>
            <person name="Shapleigh J.P."/>
        </authorList>
    </citation>
    <scope>NUCLEOTIDE SEQUENCE [LARGE SCALE GENOMIC DNA]</scope>
    <source>
        <strain evidence="3 4">58Eu</strain>
    </source>
</reference>
<dbReference type="STRING" id="1348657.M622_18510"/>
<accession>T0AND1</accession>
<dbReference type="EMBL" id="ATJV01000082">
    <property type="protein sequence ID" value="EPZ14384.1"/>
    <property type="molecule type" value="Genomic_DNA"/>
</dbReference>
<protein>
    <recommendedName>
        <fullName evidence="5">Antirestriction protein ArdC</fullName>
    </recommendedName>
</protein>
<dbReference type="PATRIC" id="fig|1348657.5.peg.3117"/>
<evidence type="ECO:0000313" key="4">
    <source>
        <dbReference type="Proteomes" id="UP000015455"/>
    </source>
</evidence>
<sequence>MDIRQAITDKIIAMLEKGGNEARTRWTKAAQRGFPRNGKTGDAYRGVNVLILWDAAIEAGYASNVWMTFKQAADMGAHVRKGEKGVMCAYFEMVKRKGNEPAEQDGDEEGRAGFFPMCKPFWLFNVAQIEGLPESFYNTTTEQAAEFNPIAEAEALLTASGASIVHGFDGAFYAPSKDQICLPERERFTSPENYYATALHELTHWTGHESRLNRQFGKRFGDNAYAFEELVAELGAAFVVGHVGFVDATIENHAAYLENWLTVLKNDKTAIFTASKQASLAYDFILARAGKATAPAHAE</sequence>
<gene>
    <name evidence="3" type="ORF">M622_18510</name>
</gene>
<dbReference type="Pfam" id="PF08401">
    <property type="entry name" value="ArdcN"/>
    <property type="match status" value="1"/>
</dbReference>
<dbReference type="GO" id="GO:0003697">
    <property type="term" value="F:single-stranded DNA binding"/>
    <property type="evidence" value="ECO:0007669"/>
    <property type="project" value="InterPro"/>
</dbReference>
<comment type="caution">
    <text evidence="3">The sequence shown here is derived from an EMBL/GenBank/DDBJ whole genome shotgun (WGS) entry which is preliminary data.</text>
</comment>
<proteinExistence type="predicted"/>
<feature type="domain" description="Polyvalent protein metallopeptidase" evidence="2">
    <location>
        <begin position="152"/>
        <end position="277"/>
    </location>
</feature>
<dbReference type="InterPro" id="IPR017113">
    <property type="entry name" value="Antirestriction_ArdC"/>
</dbReference>
<name>T0AND1_9RHOO</name>
<dbReference type="Pfam" id="PF18818">
    <property type="entry name" value="MPTase-PolyVal"/>
    <property type="match status" value="1"/>
</dbReference>
<evidence type="ECO:0000259" key="1">
    <source>
        <dbReference type="Pfam" id="PF08401"/>
    </source>
</evidence>
<dbReference type="RefSeq" id="WP_021250517.1">
    <property type="nucleotide sequence ID" value="NZ_ATJV01000082.1"/>
</dbReference>
<keyword evidence="4" id="KW-1185">Reference proteome</keyword>
<evidence type="ECO:0008006" key="5">
    <source>
        <dbReference type="Google" id="ProtNLM"/>
    </source>
</evidence>
<evidence type="ECO:0000313" key="3">
    <source>
        <dbReference type="EMBL" id="EPZ14384.1"/>
    </source>
</evidence>
<dbReference type="eggNOG" id="COG4227">
    <property type="taxonomic scope" value="Bacteria"/>
</dbReference>
<dbReference type="AlphaFoldDB" id="T0AND1"/>
<dbReference type="PIRSF" id="PIRSF037112">
    <property type="entry name" value="Antirestriction_ArdC"/>
    <property type="match status" value="1"/>
</dbReference>
<dbReference type="Proteomes" id="UP000015455">
    <property type="component" value="Unassembled WGS sequence"/>
</dbReference>
<feature type="domain" description="N-terminal" evidence="1">
    <location>
        <begin position="2"/>
        <end position="122"/>
    </location>
</feature>
<dbReference type="InterPro" id="IPR013610">
    <property type="entry name" value="ArdC_N"/>
</dbReference>
<evidence type="ECO:0000259" key="2">
    <source>
        <dbReference type="Pfam" id="PF18818"/>
    </source>
</evidence>